<sequence>MMDWYDQPRELLFSEYLLLRDWNDTEYATNPDFEDSHVSGILQAALEEREPVDVHIFEQEWTSEPIEIFEVFVLRMLHTLSKPDHFEILETLVAVPGGYYGHQSLRAVARYYQLHTMDKFFELGGPRNLMRVFCDAFAWAKPALDIISSTEA</sequence>
<evidence type="ECO:0000313" key="1">
    <source>
        <dbReference type="EMBL" id="KAK4083717.1"/>
    </source>
</evidence>
<evidence type="ECO:0000313" key="2">
    <source>
        <dbReference type="Proteomes" id="UP001273209"/>
    </source>
</evidence>
<dbReference type="RefSeq" id="XP_062759718.1">
    <property type="nucleotide sequence ID" value="XM_062895442.1"/>
</dbReference>
<keyword evidence="2" id="KW-1185">Reference proteome</keyword>
<accession>A0AAE1IJK6</accession>
<protein>
    <submittedName>
        <fullName evidence="1">Uncharacterized protein</fullName>
    </submittedName>
</protein>
<comment type="caution">
    <text evidence="1">The sequence shown here is derived from an EMBL/GenBank/DDBJ whole genome shotgun (WGS) entry which is preliminary data.</text>
</comment>
<dbReference type="GeneID" id="87915347"/>
<dbReference type="Proteomes" id="UP001273209">
    <property type="component" value="Unassembled WGS sequence"/>
</dbReference>
<dbReference type="AlphaFoldDB" id="A0AAE1IJK6"/>
<gene>
    <name evidence="1" type="ORF">Triagg1_1379</name>
</gene>
<name>A0AAE1IJK6_9HYPO</name>
<proteinExistence type="predicted"/>
<organism evidence="1 2">
    <name type="scientific">Trichoderma aggressivum f. europaeum</name>
    <dbReference type="NCBI Taxonomy" id="173218"/>
    <lineage>
        <taxon>Eukaryota</taxon>
        <taxon>Fungi</taxon>
        <taxon>Dikarya</taxon>
        <taxon>Ascomycota</taxon>
        <taxon>Pezizomycotina</taxon>
        <taxon>Sordariomycetes</taxon>
        <taxon>Hypocreomycetidae</taxon>
        <taxon>Hypocreales</taxon>
        <taxon>Hypocreaceae</taxon>
        <taxon>Trichoderma</taxon>
    </lineage>
</organism>
<dbReference type="EMBL" id="JAWRVG010000003">
    <property type="protein sequence ID" value="KAK4083717.1"/>
    <property type="molecule type" value="Genomic_DNA"/>
</dbReference>
<reference evidence="1" key="1">
    <citation type="submission" date="2023-11" db="EMBL/GenBank/DDBJ databases">
        <title>The genome sequences of three competitors of mushroom-forming fungi.</title>
        <authorList>
            <person name="Beijen E."/>
            <person name="Ohm R.A."/>
        </authorList>
    </citation>
    <scope>NUCLEOTIDE SEQUENCE</scope>
    <source>
        <strain evidence="1">CBS 100526</strain>
    </source>
</reference>